<dbReference type="OrthoDB" id="2679488at2759"/>
<keyword evidence="1" id="KW-0812">Transmembrane</keyword>
<accession>A0A164PHT6</accession>
<evidence type="ECO:0000256" key="1">
    <source>
        <dbReference type="SAM" id="Phobius"/>
    </source>
</evidence>
<name>A0A164PHT6_9AGAM</name>
<evidence type="ECO:0000313" key="3">
    <source>
        <dbReference type="EMBL" id="KZS88743.1"/>
    </source>
</evidence>
<protein>
    <recommendedName>
        <fullName evidence="2">DUF6534 domain-containing protein</fullName>
    </recommendedName>
</protein>
<evidence type="ECO:0000259" key="2">
    <source>
        <dbReference type="Pfam" id="PF20152"/>
    </source>
</evidence>
<dbReference type="AlphaFoldDB" id="A0A164PHT6"/>
<dbReference type="Pfam" id="PF20152">
    <property type="entry name" value="DUF6534"/>
    <property type="match status" value="1"/>
</dbReference>
<organism evidence="3 4">
    <name type="scientific">Sistotremastrum niveocremeum HHB9708</name>
    <dbReference type="NCBI Taxonomy" id="1314777"/>
    <lineage>
        <taxon>Eukaryota</taxon>
        <taxon>Fungi</taxon>
        <taxon>Dikarya</taxon>
        <taxon>Basidiomycota</taxon>
        <taxon>Agaricomycotina</taxon>
        <taxon>Agaricomycetes</taxon>
        <taxon>Sistotremastrales</taxon>
        <taxon>Sistotremastraceae</taxon>
        <taxon>Sertulicium</taxon>
        <taxon>Sertulicium niveocremeum</taxon>
    </lineage>
</organism>
<proteinExistence type="predicted"/>
<reference evidence="3 4" key="1">
    <citation type="journal article" date="2016" name="Mol. Biol. Evol.">
        <title>Comparative Genomics of Early-Diverging Mushroom-Forming Fungi Provides Insights into the Origins of Lignocellulose Decay Capabilities.</title>
        <authorList>
            <person name="Nagy L.G."/>
            <person name="Riley R."/>
            <person name="Tritt A."/>
            <person name="Adam C."/>
            <person name="Daum C."/>
            <person name="Floudas D."/>
            <person name="Sun H."/>
            <person name="Yadav J.S."/>
            <person name="Pangilinan J."/>
            <person name="Larsson K.H."/>
            <person name="Matsuura K."/>
            <person name="Barry K."/>
            <person name="Labutti K."/>
            <person name="Kuo R."/>
            <person name="Ohm R.A."/>
            <person name="Bhattacharya S.S."/>
            <person name="Shirouzu T."/>
            <person name="Yoshinaga Y."/>
            <person name="Martin F.M."/>
            <person name="Grigoriev I.V."/>
            <person name="Hibbett D.S."/>
        </authorList>
    </citation>
    <scope>NUCLEOTIDE SEQUENCE [LARGE SCALE GENOMIC DNA]</scope>
    <source>
        <strain evidence="3 4">HHB9708</strain>
    </source>
</reference>
<dbReference type="InterPro" id="IPR045339">
    <property type="entry name" value="DUF6534"/>
</dbReference>
<feature type="transmembrane region" description="Helical" evidence="1">
    <location>
        <begin position="97"/>
        <end position="116"/>
    </location>
</feature>
<keyword evidence="1" id="KW-1133">Transmembrane helix</keyword>
<evidence type="ECO:0000313" key="4">
    <source>
        <dbReference type="Proteomes" id="UP000076722"/>
    </source>
</evidence>
<keyword evidence="1" id="KW-0472">Membrane</keyword>
<sequence>MASCAYFISFKKTMSRLVFSFEATHITDLIHIPTNMHLMTACLVICVSSDVVITLSMCYYLYKGRTGYKRTDTLLTTLIIYSINTGISQALPENVAFFAVFEVTIELFANAMITSLNTRTQLRSRLVNYCDTINLEPTGTPMHRLGLDLSVETDGPSQSSGDKFLDLEADGSRAPPASALIKANVLVHCRLDENIVVGM</sequence>
<keyword evidence="4" id="KW-1185">Reference proteome</keyword>
<dbReference type="STRING" id="1314777.A0A164PHT6"/>
<feature type="domain" description="DUF6534" evidence="2">
    <location>
        <begin position="47"/>
        <end position="120"/>
    </location>
</feature>
<feature type="transmembrane region" description="Helical" evidence="1">
    <location>
        <begin position="74"/>
        <end position="91"/>
    </location>
</feature>
<dbReference type="EMBL" id="KV419433">
    <property type="protein sequence ID" value="KZS88743.1"/>
    <property type="molecule type" value="Genomic_DNA"/>
</dbReference>
<dbReference type="Proteomes" id="UP000076722">
    <property type="component" value="Unassembled WGS sequence"/>
</dbReference>
<gene>
    <name evidence="3" type="ORF">SISNIDRAFT_459370</name>
</gene>
<feature type="transmembrane region" description="Helical" evidence="1">
    <location>
        <begin position="38"/>
        <end position="62"/>
    </location>
</feature>